<dbReference type="CDD" id="cd06261">
    <property type="entry name" value="TM_PBP2"/>
    <property type="match status" value="1"/>
</dbReference>
<dbReference type="SUPFAM" id="SSF161098">
    <property type="entry name" value="MetI-like"/>
    <property type="match status" value="1"/>
</dbReference>
<keyword evidence="3" id="KW-1003">Cell membrane</keyword>
<dbReference type="KEGG" id="mhu:Mhun_0201"/>
<comment type="similarity">
    <text evidence="7">Belongs to the binding-protein-dependent transport system permease family.</text>
</comment>
<evidence type="ECO:0000256" key="6">
    <source>
        <dbReference type="ARBA" id="ARBA00023136"/>
    </source>
</evidence>
<keyword evidence="6 7" id="KW-0472">Membrane</keyword>
<comment type="subcellular location">
    <subcellularLocation>
        <location evidence="1 7">Cell membrane</location>
        <topology evidence="1 7">Multi-pass membrane protein</topology>
    </subcellularLocation>
</comment>
<reference evidence="10" key="1">
    <citation type="journal article" date="2016" name="Stand. Genomic Sci.">
        <title>Complete genome sequence of Methanospirillum hungatei type strain JF1.</title>
        <authorList>
            <person name="Gunsalus R.P."/>
            <person name="Cook L.E."/>
            <person name="Crable B."/>
            <person name="Rohlin L."/>
            <person name="McDonald E."/>
            <person name="Mouttaki H."/>
            <person name="Sieber J.R."/>
            <person name="Poweleit N."/>
            <person name="Zhou H."/>
            <person name="Lapidus A.L."/>
            <person name="Daligault H.E."/>
            <person name="Land M."/>
            <person name="Gilna P."/>
            <person name="Ivanova N."/>
            <person name="Kyrpides N."/>
            <person name="Culley D.E."/>
            <person name="McInerney M.J."/>
        </authorList>
    </citation>
    <scope>NUCLEOTIDE SEQUENCE [LARGE SCALE GENOMIC DNA]</scope>
    <source>
        <strain evidence="10">ATCC 27890 / DSM 864 / NBRC 100397 / JF-1</strain>
    </source>
</reference>
<dbReference type="eggNOG" id="arCOG00748">
    <property type="taxonomic scope" value="Archaea"/>
</dbReference>
<feature type="domain" description="ABC transmembrane type-1" evidence="8">
    <location>
        <begin position="88"/>
        <end position="276"/>
    </location>
</feature>
<evidence type="ECO:0000256" key="4">
    <source>
        <dbReference type="ARBA" id="ARBA00022692"/>
    </source>
</evidence>
<sequence length="292" mass="31501">MSSTVYIPISDQGFCALGMRVLKKRPLLVFGLIILILMCLMAVFAPYIAPHDPYEQSLENRFLPPSTEYPLGTDQFGRCVLSRAIYGSQPSLIIAVVSTILVVIIGLLVGLCAGYYRRVDGLLMRITDIMLAFPSMVVTLALVGIMGPGVPSIILALALPGWAKYARVVRSSTMSIKNRGFVESARALGAKNRYILFRHILPDVLAPVMEIATLGLGSKIIMIAGLGFLGLGIQVPTPEWGNILNQGLPLLYKAPLIALSAGALIMAFVLATNLIGSEIRDLMDPMSDSVKI</sequence>
<dbReference type="Proteomes" id="UP000001941">
    <property type="component" value="Chromosome"/>
</dbReference>
<feature type="transmembrane region" description="Helical" evidence="7">
    <location>
        <begin position="27"/>
        <end position="49"/>
    </location>
</feature>
<dbReference type="InterPro" id="IPR035906">
    <property type="entry name" value="MetI-like_sf"/>
</dbReference>
<evidence type="ECO:0000313" key="10">
    <source>
        <dbReference type="Proteomes" id="UP000001941"/>
    </source>
</evidence>
<gene>
    <name evidence="9" type="ordered locus">Mhun_0201</name>
</gene>
<evidence type="ECO:0000313" key="9">
    <source>
        <dbReference type="EMBL" id="ABD39975.1"/>
    </source>
</evidence>
<accession>Q2FLA0</accession>
<dbReference type="InterPro" id="IPR000515">
    <property type="entry name" value="MetI-like"/>
</dbReference>
<organism evidence="9 10">
    <name type="scientific">Methanospirillum hungatei JF-1 (strain ATCC 27890 / DSM 864 / NBRC 100397 / JF-1)</name>
    <dbReference type="NCBI Taxonomy" id="323259"/>
    <lineage>
        <taxon>Archaea</taxon>
        <taxon>Methanobacteriati</taxon>
        <taxon>Methanobacteriota</taxon>
        <taxon>Stenosarchaea group</taxon>
        <taxon>Methanomicrobia</taxon>
        <taxon>Methanomicrobiales</taxon>
        <taxon>Methanospirillaceae</taxon>
        <taxon>Methanospirillum</taxon>
    </lineage>
</organism>
<dbReference type="Pfam" id="PF12911">
    <property type="entry name" value="OppC_N"/>
    <property type="match status" value="1"/>
</dbReference>
<dbReference type="Gene3D" id="1.10.3720.10">
    <property type="entry name" value="MetI-like"/>
    <property type="match status" value="1"/>
</dbReference>
<evidence type="ECO:0000256" key="2">
    <source>
        <dbReference type="ARBA" id="ARBA00022448"/>
    </source>
</evidence>
<dbReference type="STRING" id="323259.Mhun_0201"/>
<dbReference type="InterPro" id="IPR025966">
    <property type="entry name" value="OppC_N"/>
</dbReference>
<dbReference type="PROSITE" id="PS50928">
    <property type="entry name" value="ABC_TM1"/>
    <property type="match status" value="1"/>
</dbReference>
<keyword evidence="10" id="KW-1185">Reference proteome</keyword>
<dbReference type="GO" id="GO:0055085">
    <property type="term" value="P:transmembrane transport"/>
    <property type="evidence" value="ECO:0007669"/>
    <property type="project" value="InterPro"/>
</dbReference>
<dbReference type="Pfam" id="PF00528">
    <property type="entry name" value="BPD_transp_1"/>
    <property type="match status" value="1"/>
</dbReference>
<dbReference type="OrthoDB" id="312811at2157"/>
<evidence type="ECO:0000256" key="3">
    <source>
        <dbReference type="ARBA" id="ARBA00022475"/>
    </source>
</evidence>
<dbReference type="EnsemblBacteria" id="ABD39975">
    <property type="protein sequence ID" value="ABD39975"/>
    <property type="gene ID" value="Mhun_0201"/>
</dbReference>
<dbReference type="PANTHER" id="PTHR43386">
    <property type="entry name" value="OLIGOPEPTIDE TRANSPORT SYSTEM PERMEASE PROTEIN APPC"/>
    <property type="match status" value="1"/>
</dbReference>
<proteinExistence type="inferred from homology"/>
<evidence type="ECO:0000256" key="7">
    <source>
        <dbReference type="RuleBase" id="RU363032"/>
    </source>
</evidence>
<protein>
    <submittedName>
        <fullName evidence="9">Binding-protein-dependent transport systems inner membrane component</fullName>
    </submittedName>
</protein>
<dbReference type="GO" id="GO:0005886">
    <property type="term" value="C:plasma membrane"/>
    <property type="evidence" value="ECO:0007669"/>
    <property type="project" value="UniProtKB-SubCell"/>
</dbReference>
<feature type="transmembrane region" description="Helical" evidence="7">
    <location>
        <begin position="92"/>
        <end position="116"/>
    </location>
</feature>
<dbReference type="PANTHER" id="PTHR43386:SF1">
    <property type="entry name" value="D,D-DIPEPTIDE TRANSPORT SYSTEM PERMEASE PROTEIN DDPC-RELATED"/>
    <property type="match status" value="1"/>
</dbReference>
<keyword evidence="4 7" id="KW-0812">Transmembrane</keyword>
<dbReference type="GeneID" id="3923570"/>
<dbReference type="RefSeq" id="WP_011447270.1">
    <property type="nucleotide sequence ID" value="NC_007796.1"/>
</dbReference>
<dbReference type="HOGENOM" id="CLU_028518_5_3_2"/>
<evidence type="ECO:0000256" key="1">
    <source>
        <dbReference type="ARBA" id="ARBA00004651"/>
    </source>
</evidence>
<dbReference type="InterPro" id="IPR050366">
    <property type="entry name" value="BP-dependent_transpt_permease"/>
</dbReference>
<name>Q2FLA0_METHJ</name>
<dbReference type="AlphaFoldDB" id="Q2FLA0"/>
<keyword evidence="5 7" id="KW-1133">Transmembrane helix</keyword>
<evidence type="ECO:0000256" key="5">
    <source>
        <dbReference type="ARBA" id="ARBA00022989"/>
    </source>
</evidence>
<dbReference type="EMBL" id="CP000254">
    <property type="protein sequence ID" value="ABD39975.1"/>
    <property type="molecule type" value="Genomic_DNA"/>
</dbReference>
<feature type="transmembrane region" description="Helical" evidence="7">
    <location>
        <begin position="256"/>
        <end position="276"/>
    </location>
</feature>
<keyword evidence="2 7" id="KW-0813">Transport</keyword>
<feature type="transmembrane region" description="Helical" evidence="7">
    <location>
        <begin position="216"/>
        <end position="236"/>
    </location>
</feature>
<dbReference type="InParanoid" id="Q2FLA0"/>
<evidence type="ECO:0000259" key="8">
    <source>
        <dbReference type="PROSITE" id="PS50928"/>
    </source>
</evidence>